<keyword evidence="1" id="KW-0472">Membrane</keyword>
<dbReference type="OrthoDB" id="2242521at2"/>
<dbReference type="STRING" id="1218493.JF76_09870"/>
<dbReference type="PATRIC" id="fig|1218493.3.peg.1039"/>
<evidence type="ECO:0000256" key="1">
    <source>
        <dbReference type="SAM" id="Phobius"/>
    </source>
</evidence>
<dbReference type="InterPro" id="IPR046350">
    <property type="entry name" value="Cystatin_sf"/>
</dbReference>
<sequence length="160" mass="18928">MIQDDTKQTFKFLAWVFIILIFLYFAFIVIFYKAGNPERSEIRELNRIAVEKTPIKYTEKNYHLNRGVNSYALKGLTKNHRTYYFIYLPGSKKAYLYSANKGVNEGLIRNKYSAKEPNERITEVNLGWYKNKPVWEVSSKNIVGEYHYQLYNFKNGKLIG</sequence>
<dbReference type="HOGENOM" id="CLU_114070_1_0_9"/>
<organism evidence="2 3">
    <name type="scientific">Lactobacillus kullabergensis</name>
    <dbReference type="NCBI Taxonomy" id="1218493"/>
    <lineage>
        <taxon>Bacteria</taxon>
        <taxon>Bacillati</taxon>
        <taxon>Bacillota</taxon>
        <taxon>Bacilli</taxon>
        <taxon>Lactobacillales</taxon>
        <taxon>Lactobacillaceae</taxon>
        <taxon>Lactobacillus</taxon>
    </lineage>
</organism>
<dbReference type="RefSeq" id="WP_045928087.1">
    <property type="nucleotide sequence ID" value="NZ_JBHSZS010000025.1"/>
</dbReference>
<protein>
    <recommendedName>
        <fullName evidence="4">DUF5590 domain-containing protein</fullName>
    </recommendedName>
</protein>
<gene>
    <name evidence="2" type="ORF">JF76_09870</name>
</gene>
<evidence type="ECO:0008006" key="4">
    <source>
        <dbReference type="Google" id="ProtNLM"/>
    </source>
</evidence>
<evidence type="ECO:0000313" key="3">
    <source>
        <dbReference type="Proteomes" id="UP000033533"/>
    </source>
</evidence>
<dbReference type="Proteomes" id="UP000033533">
    <property type="component" value="Unassembled WGS sequence"/>
</dbReference>
<comment type="caution">
    <text evidence="2">The sequence shown here is derived from an EMBL/GenBank/DDBJ whole genome shotgun (WGS) entry which is preliminary data.</text>
</comment>
<feature type="transmembrane region" description="Helical" evidence="1">
    <location>
        <begin position="12"/>
        <end position="32"/>
    </location>
</feature>
<reference evidence="2 3" key="1">
    <citation type="submission" date="2014-12" db="EMBL/GenBank/DDBJ databases">
        <title>Comparative genomics of the lactic acid bacteria isolated from the honey bee gut.</title>
        <authorList>
            <person name="Ellegaard K.M."/>
            <person name="Tamarit D."/>
            <person name="Javelind E."/>
            <person name="Olofsson T."/>
            <person name="Andersson S.G."/>
            <person name="Vasquez A."/>
        </authorList>
    </citation>
    <scope>NUCLEOTIDE SEQUENCE [LARGE SCALE GENOMIC DNA]</scope>
    <source>
        <strain evidence="2 3">Biut2</strain>
    </source>
</reference>
<dbReference type="Gene3D" id="3.10.450.40">
    <property type="match status" value="1"/>
</dbReference>
<dbReference type="SUPFAM" id="SSF54403">
    <property type="entry name" value="Cystatin/monellin"/>
    <property type="match status" value="1"/>
</dbReference>
<name>A0A0F4L928_9LACO</name>
<evidence type="ECO:0000313" key="2">
    <source>
        <dbReference type="EMBL" id="KJY55352.1"/>
    </source>
</evidence>
<accession>A0A0F4L928</accession>
<proteinExistence type="predicted"/>
<keyword evidence="1" id="KW-0812">Transmembrane</keyword>
<dbReference type="EMBL" id="JXBY01000019">
    <property type="protein sequence ID" value="KJY55352.1"/>
    <property type="molecule type" value="Genomic_DNA"/>
</dbReference>
<keyword evidence="1" id="KW-1133">Transmembrane helix</keyword>
<dbReference type="AlphaFoldDB" id="A0A0F4L928"/>